<dbReference type="AlphaFoldDB" id="A0A183A5G5"/>
<evidence type="ECO:0000256" key="1">
    <source>
        <dbReference type="SAM" id="MobiDB-lite"/>
    </source>
</evidence>
<evidence type="ECO:0000313" key="3">
    <source>
        <dbReference type="Proteomes" id="UP000272942"/>
    </source>
</evidence>
<dbReference type="OrthoDB" id="10519564at2759"/>
<feature type="compositionally biased region" description="Polar residues" evidence="1">
    <location>
        <begin position="156"/>
        <end position="190"/>
    </location>
</feature>
<evidence type="ECO:0000313" key="2">
    <source>
        <dbReference type="EMBL" id="VDP65740.1"/>
    </source>
</evidence>
<feature type="compositionally biased region" description="Polar residues" evidence="1">
    <location>
        <begin position="7"/>
        <end position="35"/>
    </location>
</feature>
<dbReference type="WBParaSite" id="ECPE_0000220001-mRNA-1">
    <property type="protein sequence ID" value="ECPE_0000220001-mRNA-1"/>
    <property type="gene ID" value="ECPE_0000220001"/>
</dbReference>
<accession>A0A183A5G5</accession>
<feature type="compositionally biased region" description="Polar residues" evidence="1">
    <location>
        <begin position="43"/>
        <end position="55"/>
    </location>
</feature>
<organism evidence="4">
    <name type="scientific">Echinostoma caproni</name>
    <dbReference type="NCBI Taxonomy" id="27848"/>
    <lineage>
        <taxon>Eukaryota</taxon>
        <taxon>Metazoa</taxon>
        <taxon>Spiralia</taxon>
        <taxon>Lophotrochozoa</taxon>
        <taxon>Platyhelminthes</taxon>
        <taxon>Trematoda</taxon>
        <taxon>Digenea</taxon>
        <taxon>Plagiorchiida</taxon>
        <taxon>Echinostomata</taxon>
        <taxon>Echinostomatoidea</taxon>
        <taxon>Echinostomatidae</taxon>
        <taxon>Echinostoma</taxon>
    </lineage>
</organism>
<feature type="compositionally biased region" description="Low complexity" evidence="1">
    <location>
        <begin position="324"/>
        <end position="336"/>
    </location>
</feature>
<gene>
    <name evidence="2" type="ORF">ECPE_LOCUS2200</name>
</gene>
<feature type="region of interest" description="Disordered" evidence="1">
    <location>
        <begin position="103"/>
        <end position="200"/>
    </location>
</feature>
<protein>
    <submittedName>
        <fullName evidence="4">SH3 domain-containing protein</fullName>
    </submittedName>
</protein>
<feature type="compositionally biased region" description="Polar residues" evidence="1">
    <location>
        <begin position="104"/>
        <end position="118"/>
    </location>
</feature>
<feature type="region of interest" description="Disordered" evidence="1">
    <location>
        <begin position="324"/>
        <end position="354"/>
    </location>
</feature>
<dbReference type="Proteomes" id="UP000272942">
    <property type="component" value="Unassembled WGS sequence"/>
</dbReference>
<feature type="region of interest" description="Disordered" evidence="1">
    <location>
        <begin position="1"/>
        <end position="78"/>
    </location>
</feature>
<reference evidence="2 3" key="2">
    <citation type="submission" date="2018-11" db="EMBL/GenBank/DDBJ databases">
        <authorList>
            <consortium name="Pathogen Informatics"/>
        </authorList>
    </citation>
    <scope>NUCLEOTIDE SEQUENCE [LARGE SCALE GENOMIC DNA]</scope>
    <source>
        <strain evidence="2 3">Egypt</strain>
    </source>
</reference>
<name>A0A183A5G5_9TREM</name>
<dbReference type="EMBL" id="UZAN01039468">
    <property type="protein sequence ID" value="VDP65740.1"/>
    <property type="molecule type" value="Genomic_DNA"/>
</dbReference>
<feature type="compositionally biased region" description="Basic and acidic residues" evidence="1">
    <location>
        <begin position="428"/>
        <end position="444"/>
    </location>
</feature>
<reference evidence="4" key="1">
    <citation type="submission" date="2016-06" db="UniProtKB">
        <authorList>
            <consortium name="WormBaseParasite"/>
        </authorList>
    </citation>
    <scope>IDENTIFICATION</scope>
</reference>
<feature type="region of interest" description="Disordered" evidence="1">
    <location>
        <begin position="375"/>
        <end position="398"/>
    </location>
</feature>
<keyword evidence="3" id="KW-1185">Reference proteome</keyword>
<proteinExistence type="predicted"/>
<evidence type="ECO:0000313" key="4">
    <source>
        <dbReference type="WBParaSite" id="ECPE_0000220001-mRNA-1"/>
    </source>
</evidence>
<sequence>MSEPTDHTTLSQSNPEATVLTNSQTENTSSVSEQTVADHSEVKTQLSTSSMAQMETTHEVRNTITTVTAEETKQRHGEDLECVELVHPDGTISAVSAHPPTVVAENNANNKDNTSPNVNEAPHTQPAEPHPDTGSHIDPAPTGSAPTDSEPHVKTNIPTENVPVTTDAKTPSSHEISGTPAEITQKSCTPPQSPKGDAVPQTLPTAATTTQEVESNAEVQIYREDLDVIETTDADGIVSAVSAHPPSAPPENAPVDQTRLESDKPLAIVVSEKSPDHSDIHAVSTTEQIGNTGEHHLPDSETDDKHLDVEIPPDITEAIMHVPNPCTEVPEPVETPRASRSKVSESRGGENGPELNMAHLVDAVDIREATVEDIPPLKPVTPETTHHVDRPKRPPPPAIMTTACGVTSNGTAPKKAHAGFHFRLGGSKSRDNSGSREGSLDRQNRRSLGASMRNAFGTLTRSIKKKQSELQEKRKAAHTFNGHHDKPSPAPPGERIHVTLRSPSNEQNDQEEQSLQSVSGVCLSHESVSIREWNKTPISYKFVIHYVYINKHIVGWGLGSVLNQSSFAKKRCFNYNVT</sequence>
<feature type="region of interest" description="Disordered" evidence="1">
    <location>
        <begin position="420"/>
        <end position="498"/>
    </location>
</feature>